<reference evidence="1" key="2">
    <citation type="journal article" date="2015" name="Data Brief">
        <title>Shoot transcriptome of the giant reed, Arundo donax.</title>
        <authorList>
            <person name="Barrero R.A."/>
            <person name="Guerrero F.D."/>
            <person name="Moolhuijzen P."/>
            <person name="Goolsby J.A."/>
            <person name="Tidwell J."/>
            <person name="Bellgard S.E."/>
            <person name="Bellgard M.I."/>
        </authorList>
    </citation>
    <scope>NUCLEOTIDE SEQUENCE</scope>
    <source>
        <tissue evidence="1">Shoot tissue taken approximately 20 cm above the soil surface</tissue>
    </source>
</reference>
<dbReference type="AlphaFoldDB" id="A0A0A9BC49"/>
<proteinExistence type="predicted"/>
<reference evidence="1" key="1">
    <citation type="submission" date="2014-09" db="EMBL/GenBank/DDBJ databases">
        <authorList>
            <person name="Magalhaes I.L.F."/>
            <person name="Oliveira U."/>
            <person name="Santos F.R."/>
            <person name="Vidigal T.H.D.A."/>
            <person name="Brescovit A.D."/>
            <person name="Santos A.J."/>
        </authorList>
    </citation>
    <scope>NUCLEOTIDE SEQUENCE</scope>
    <source>
        <tissue evidence="1">Shoot tissue taken approximately 20 cm above the soil surface</tissue>
    </source>
</reference>
<organism evidence="1">
    <name type="scientific">Arundo donax</name>
    <name type="common">Giant reed</name>
    <name type="synonym">Donax arundinaceus</name>
    <dbReference type="NCBI Taxonomy" id="35708"/>
    <lineage>
        <taxon>Eukaryota</taxon>
        <taxon>Viridiplantae</taxon>
        <taxon>Streptophyta</taxon>
        <taxon>Embryophyta</taxon>
        <taxon>Tracheophyta</taxon>
        <taxon>Spermatophyta</taxon>
        <taxon>Magnoliopsida</taxon>
        <taxon>Liliopsida</taxon>
        <taxon>Poales</taxon>
        <taxon>Poaceae</taxon>
        <taxon>PACMAD clade</taxon>
        <taxon>Arundinoideae</taxon>
        <taxon>Arundineae</taxon>
        <taxon>Arundo</taxon>
    </lineage>
</organism>
<protein>
    <submittedName>
        <fullName evidence="1">Uncharacterized protein</fullName>
    </submittedName>
</protein>
<dbReference type="EMBL" id="GBRH01236361">
    <property type="protein sequence ID" value="JAD61534.1"/>
    <property type="molecule type" value="Transcribed_RNA"/>
</dbReference>
<sequence>MLRPARAGRHRQAPALPV</sequence>
<evidence type="ECO:0000313" key="1">
    <source>
        <dbReference type="EMBL" id="JAD61534.1"/>
    </source>
</evidence>
<name>A0A0A9BC49_ARUDO</name>
<accession>A0A0A9BC49</accession>